<organism evidence="4 5">
    <name type="scientific">Sporomusa termitida</name>
    <dbReference type="NCBI Taxonomy" id="2377"/>
    <lineage>
        <taxon>Bacteria</taxon>
        <taxon>Bacillati</taxon>
        <taxon>Bacillota</taxon>
        <taxon>Negativicutes</taxon>
        <taxon>Selenomonadales</taxon>
        <taxon>Sporomusaceae</taxon>
        <taxon>Sporomusa</taxon>
    </lineage>
</organism>
<evidence type="ECO:0000313" key="5">
    <source>
        <dbReference type="Proteomes" id="UP000320776"/>
    </source>
</evidence>
<feature type="signal peptide" evidence="2">
    <location>
        <begin position="1"/>
        <end position="23"/>
    </location>
</feature>
<proteinExistence type="predicted"/>
<dbReference type="Pfam" id="PF00395">
    <property type="entry name" value="SLH"/>
    <property type="match status" value="1"/>
</dbReference>
<dbReference type="InterPro" id="IPR001119">
    <property type="entry name" value="SLH_dom"/>
</dbReference>
<evidence type="ECO:0000259" key="3">
    <source>
        <dbReference type="PROSITE" id="PS51272"/>
    </source>
</evidence>
<keyword evidence="2" id="KW-0732">Signal</keyword>
<accession>A0A517DXI0</accession>
<protein>
    <submittedName>
        <fullName evidence="4">S-layer homology domain protein</fullName>
    </submittedName>
</protein>
<dbReference type="PANTHER" id="PTHR43308:SF1">
    <property type="entry name" value="OUTER MEMBRANE PROTEIN ALPHA"/>
    <property type="match status" value="1"/>
</dbReference>
<keyword evidence="1" id="KW-0175">Coiled coil</keyword>
<dbReference type="GO" id="GO:0016020">
    <property type="term" value="C:membrane"/>
    <property type="evidence" value="ECO:0007669"/>
    <property type="project" value="InterPro"/>
</dbReference>
<dbReference type="KEGG" id="sted:SPTER_34730"/>
<name>A0A517DXI0_9FIRM</name>
<evidence type="ECO:0000256" key="1">
    <source>
        <dbReference type="SAM" id="Coils"/>
    </source>
</evidence>
<sequence length="419" mass="46027">MKRQTALALAAVFSLSVAGTALAAPANPFVDVPAKHWAYDSVSKLAKAGVISGYGDGTYRGDRTLTRYEMAAIVGKALANSEKADAETQKELDALKTEFAAELNNLGVRVDSLEKKIDNVKITGEARIRYEDKEQKNIATFDDDGEITGWTNPKSKPLQLRTRLKVQGAINDDWTYVGRLQNTQDLKTGGIDANNEGKTELNWAYVNGPIGALDVTLGRFDATPAYGIALDDTIDGVQASFGNKLKVDIFAGRQDYVGDTKDDLYIANLGYAFSDKLNFKGAYFHLDPQDSDIDTGNLYEVGLDYQLTPNVNLAGAYLKSDADDENKGYFGQITYKGADRTAPKSFGAWVNYRDLEAGTLISTTLDYGAVQWDGKGYEVGFSYVPVKNARWTTSYTDLEGSYDSSQKAEYFLTKVDFYF</sequence>
<dbReference type="OrthoDB" id="5845122at2"/>
<dbReference type="RefSeq" id="WP_144351477.1">
    <property type="nucleotide sequence ID" value="NZ_CP036259.1"/>
</dbReference>
<dbReference type="SUPFAM" id="SSF56935">
    <property type="entry name" value="Porins"/>
    <property type="match status" value="1"/>
</dbReference>
<evidence type="ECO:0000313" key="4">
    <source>
        <dbReference type="EMBL" id="QDR82052.1"/>
    </source>
</evidence>
<dbReference type="PANTHER" id="PTHR43308">
    <property type="entry name" value="OUTER MEMBRANE PROTEIN ALPHA-RELATED"/>
    <property type="match status" value="1"/>
</dbReference>
<dbReference type="Gene3D" id="2.40.160.10">
    <property type="entry name" value="Porin"/>
    <property type="match status" value="1"/>
</dbReference>
<reference evidence="4 5" key="1">
    <citation type="submission" date="2019-02" db="EMBL/GenBank/DDBJ databases">
        <title>Closed genome of Sporomusa termitida DSM 4440.</title>
        <authorList>
            <person name="Poehlein A."/>
            <person name="Daniel R."/>
        </authorList>
    </citation>
    <scope>NUCLEOTIDE SEQUENCE [LARGE SCALE GENOMIC DNA]</scope>
    <source>
        <strain evidence="4 5">DSM 4440</strain>
    </source>
</reference>
<feature type="chain" id="PRO_5022155404" evidence="2">
    <location>
        <begin position="24"/>
        <end position="419"/>
    </location>
</feature>
<keyword evidence="5" id="KW-1185">Reference proteome</keyword>
<dbReference type="EMBL" id="CP036259">
    <property type="protein sequence ID" value="QDR82052.1"/>
    <property type="molecule type" value="Genomic_DNA"/>
</dbReference>
<dbReference type="AlphaFoldDB" id="A0A517DXI0"/>
<feature type="coiled-coil region" evidence="1">
    <location>
        <begin position="78"/>
        <end position="123"/>
    </location>
</feature>
<feature type="domain" description="SLH" evidence="3">
    <location>
        <begin position="25"/>
        <end position="88"/>
    </location>
</feature>
<dbReference type="Proteomes" id="UP000320776">
    <property type="component" value="Chromosome"/>
</dbReference>
<dbReference type="PROSITE" id="PS51272">
    <property type="entry name" value="SLH"/>
    <property type="match status" value="1"/>
</dbReference>
<gene>
    <name evidence="4" type="ORF">SPTER_34730</name>
</gene>
<dbReference type="GO" id="GO:0015288">
    <property type="term" value="F:porin activity"/>
    <property type="evidence" value="ECO:0007669"/>
    <property type="project" value="InterPro"/>
</dbReference>
<evidence type="ECO:0000256" key="2">
    <source>
        <dbReference type="SAM" id="SignalP"/>
    </source>
</evidence>
<dbReference type="InterPro" id="IPR051465">
    <property type="entry name" value="Cell_Envelope_Struct_Comp"/>
</dbReference>
<dbReference type="InterPro" id="IPR023614">
    <property type="entry name" value="Porin_dom_sf"/>
</dbReference>